<gene>
    <name evidence="2" type="ORF">KUTeg_009923</name>
</gene>
<keyword evidence="1" id="KW-1133">Transmembrane helix</keyword>
<dbReference type="EMBL" id="JARBDR010000440">
    <property type="protein sequence ID" value="KAJ8312550.1"/>
    <property type="molecule type" value="Genomic_DNA"/>
</dbReference>
<sequence>MELDTQVKQIFAAIWAVLEILVFGGLLFGWGSLVYVLKKEGVYSNLCDFEKSKINDSSIENVTVWNFIVNTTYHNHTGLDDRGRYNTSFHDGAADVDDNTDITSSCVQQDKLFNLGFAVTTALFTYGNLAASQINYKFGTRLTRLIFIGMFYVGAIMLAFVSTVEA</sequence>
<comment type="caution">
    <text evidence="2">The sequence shown here is derived from an EMBL/GenBank/DDBJ whole genome shotgun (WGS) entry which is preliminary data.</text>
</comment>
<keyword evidence="1" id="KW-0812">Transmembrane</keyword>
<dbReference type="PANTHER" id="PTHR20765:SF1">
    <property type="entry name" value="EQUILIBRATIVE NUCLEOBASE TRANSPORTER 1"/>
    <property type="match status" value="1"/>
</dbReference>
<protein>
    <submittedName>
        <fullName evidence="2">Uncharacterized protein</fullName>
    </submittedName>
</protein>
<evidence type="ECO:0000313" key="3">
    <source>
        <dbReference type="Proteomes" id="UP001217089"/>
    </source>
</evidence>
<keyword evidence="3" id="KW-1185">Reference proteome</keyword>
<proteinExistence type="predicted"/>
<dbReference type="InterPro" id="IPR027197">
    <property type="entry name" value="SLC43A3"/>
</dbReference>
<evidence type="ECO:0000313" key="2">
    <source>
        <dbReference type="EMBL" id="KAJ8312550.1"/>
    </source>
</evidence>
<organism evidence="2 3">
    <name type="scientific">Tegillarca granosa</name>
    <name type="common">Malaysian cockle</name>
    <name type="synonym">Anadara granosa</name>
    <dbReference type="NCBI Taxonomy" id="220873"/>
    <lineage>
        <taxon>Eukaryota</taxon>
        <taxon>Metazoa</taxon>
        <taxon>Spiralia</taxon>
        <taxon>Lophotrochozoa</taxon>
        <taxon>Mollusca</taxon>
        <taxon>Bivalvia</taxon>
        <taxon>Autobranchia</taxon>
        <taxon>Pteriomorphia</taxon>
        <taxon>Arcoida</taxon>
        <taxon>Arcoidea</taxon>
        <taxon>Arcidae</taxon>
        <taxon>Tegillarca</taxon>
    </lineage>
</organism>
<dbReference type="Proteomes" id="UP001217089">
    <property type="component" value="Unassembled WGS sequence"/>
</dbReference>
<evidence type="ECO:0000256" key="1">
    <source>
        <dbReference type="SAM" id="Phobius"/>
    </source>
</evidence>
<dbReference type="PANTHER" id="PTHR20765">
    <property type="entry name" value="SOLUTE CARRIER FAMILY 43 MEMBER 3-RELATED"/>
    <property type="match status" value="1"/>
</dbReference>
<name>A0ABQ9F8D8_TEGGR</name>
<keyword evidence="1" id="KW-0472">Membrane</keyword>
<feature type="transmembrane region" description="Helical" evidence="1">
    <location>
        <begin position="12"/>
        <end position="37"/>
    </location>
</feature>
<feature type="transmembrane region" description="Helical" evidence="1">
    <location>
        <begin position="145"/>
        <end position="164"/>
    </location>
</feature>
<reference evidence="2 3" key="1">
    <citation type="submission" date="2022-12" db="EMBL/GenBank/DDBJ databases">
        <title>Chromosome-level genome of Tegillarca granosa.</title>
        <authorList>
            <person name="Kim J."/>
        </authorList>
    </citation>
    <scope>NUCLEOTIDE SEQUENCE [LARGE SCALE GENOMIC DNA]</scope>
    <source>
        <strain evidence="2">Teg-2019</strain>
        <tissue evidence="2">Adductor muscle</tissue>
    </source>
</reference>
<accession>A0ABQ9F8D8</accession>